<reference evidence="1" key="1">
    <citation type="journal article" date="2015" name="Nature">
        <title>Complex archaea that bridge the gap between prokaryotes and eukaryotes.</title>
        <authorList>
            <person name="Spang A."/>
            <person name="Saw J.H."/>
            <person name="Jorgensen S.L."/>
            <person name="Zaremba-Niedzwiedzka K."/>
            <person name="Martijn J."/>
            <person name="Lind A.E."/>
            <person name="van Eijk R."/>
            <person name="Schleper C."/>
            <person name="Guy L."/>
            <person name="Ettema T.J."/>
        </authorList>
    </citation>
    <scope>NUCLEOTIDE SEQUENCE</scope>
</reference>
<accession>A0A0F8ZXT5</accession>
<organism evidence="1">
    <name type="scientific">marine sediment metagenome</name>
    <dbReference type="NCBI Taxonomy" id="412755"/>
    <lineage>
        <taxon>unclassified sequences</taxon>
        <taxon>metagenomes</taxon>
        <taxon>ecological metagenomes</taxon>
    </lineage>
</organism>
<protein>
    <submittedName>
        <fullName evidence="1">Uncharacterized protein</fullName>
    </submittedName>
</protein>
<gene>
    <name evidence="1" type="ORF">LCGC14_2981090</name>
</gene>
<name>A0A0F8ZXT5_9ZZZZ</name>
<proteinExistence type="predicted"/>
<dbReference type="AlphaFoldDB" id="A0A0F8ZXT5"/>
<dbReference type="EMBL" id="LAZR01060884">
    <property type="protein sequence ID" value="KKK64746.1"/>
    <property type="molecule type" value="Genomic_DNA"/>
</dbReference>
<evidence type="ECO:0000313" key="1">
    <source>
        <dbReference type="EMBL" id="KKK64746.1"/>
    </source>
</evidence>
<sequence length="248" mass="27928">MATQLNIVNDVLRRLREDEVNSVATSDYATLIAMFLNDAKEDLEDEWFWAVNEISIDTSITSDGTRTYDLTSTTDRSFLIRQINDQTPHAYDVTTNQNGQLMDIPLKRLQQVRDTYKGTVPNVEAPREFAITPDSDGRGDTLTLAQGATSTRTWRTYWYAPQAELALDGTADSTVIVLPERPLYLRTLYYALNERGEEMGEPGNVADQRATKAAAAAKEIDMQVQKKTNEKDMTNLEMLRNTLGGDDF</sequence>
<comment type="caution">
    <text evidence="1">The sequence shown here is derived from an EMBL/GenBank/DDBJ whole genome shotgun (WGS) entry which is preliminary data.</text>
</comment>